<keyword evidence="4" id="KW-1185">Reference proteome</keyword>
<feature type="domain" description="Cell envelope-related transcriptional attenuator" evidence="2">
    <location>
        <begin position="109"/>
        <end position="266"/>
    </location>
</feature>
<sequence length="353" mass="39512">MRGKGKIFLIIWAVLMTLISGALLGFEIMRGFGRANLDSKSATTAPVMAKSALYEGNTTGDSKWQDDWIRYNGAVYDYNEDIITFLIMGIDKDDEIVTKVAEGTDGGQADALFLLALNPHNQTISIIGINRNTMTDVDVYDEYGRYQTTAKAQIALQHGFGNGMEESCEYQVKAVSNLFHQLPIHGYAAINMSAIPVINDQVGGVDVVVLEDLTKFDKKLEKGARVHLEGKTAFHYVKSRDIYIPNSNGSRLERQRQYINSFINSARTMCRENNNAAVELFTAIGNKMVTNISADEISYLAPFLVSYKFDIDNIVTIDGKTEKNGKYEEFYADENSLYEAIVNVFYEKINDKN</sequence>
<evidence type="ECO:0000256" key="1">
    <source>
        <dbReference type="ARBA" id="ARBA00006068"/>
    </source>
</evidence>
<dbReference type="EMBL" id="FMUR01000009">
    <property type="protein sequence ID" value="SCY19335.1"/>
    <property type="molecule type" value="Genomic_DNA"/>
</dbReference>
<evidence type="ECO:0000313" key="4">
    <source>
        <dbReference type="Proteomes" id="UP000183047"/>
    </source>
</evidence>
<dbReference type="OrthoDB" id="3172933at2"/>
<dbReference type="PANTHER" id="PTHR33392">
    <property type="entry name" value="POLYISOPRENYL-TEICHOIC ACID--PEPTIDOGLYCAN TEICHOIC ACID TRANSFERASE TAGU"/>
    <property type="match status" value="1"/>
</dbReference>
<dbReference type="Pfam" id="PF03816">
    <property type="entry name" value="LytR_cpsA_psr"/>
    <property type="match status" value="1"/>
</dbReference>
<evidence type="ECO:0000259" key="2">
    <source>
        <dbReference type="Pfam" id="PF03816"/>
    </source>
</evidence>
<proteinExistence type="inferred from homology"/>
<dbReference type="Proteomes" id="UP000183047">
    <property type="component" value="Unassembled WGS sequence"/>
</dbReference>
<organism evidence="3 4">
    <name type="scientific">Butyrivibrio hungatei</name>
    <dbReference type="NCBI Taxonomy" id="185008"/>
    <lineage>
        <taxon>Bacteria</taxon>
        <taxon>Bacillati</taxon>
        <taxon>Bacillota</taxon>
        <taxon>Clostridia</taxon>
        <taxon>Lachnospirales</taxon>
        <taxon>Lachnospiraceae</taxon>
        <taxon>Butyrivibrio</taxon>
    </lineage>
</organism>
<dbReference type="AlphaFoldDB" id="A0A1G5DXF0"/>
<dbReference type="Gene3D" id="3.40.630.190">
    <property type="entry name" value="LCP protein"/>
    <property type="match status" value="1"/>
</dbReference>
<dbReference type="RefSeq" id="WP_074462308.1">
    <property type="nucleotide sequence ID" value="NZ_FMUR01000009.1"/>
</dbReference>
<dbReference type="PANTHER" id="PTHR33392:SF6">
    <property type="entry name" value="POLYISOPRENYL-TEICHOIC ACID--PEPTIDOGLYCAN TEICHOIC ACID TRANSFERASE TAGU"/>
    <property type="match status" value="1"/>
</dbReference>
<dbReference type="InterPro" id="IPR004474">
    <property type="entry name" value="LytR_CpsA_psr"/>
</dbReference>
<gene>
    <name evidence="3" type="ORF">SAMN02910451_01704</name>
</gene>
<protein>
    <submittedName>
        <fullName evidence="3">Transcriptional attenuator, LytR family</fullName>
    </submittedName>
</protein>
<dbReference type="InterPro" id="IPR050922">
    <property type="entry name" value="LytR/CpsA/Psr_CW_biosynth"/>
</dbReference>
<name>A0A1G5DXF0_9FIRM</name>
<evidence type="ECO:0000313" key="3">
    <source>
        <dbReference type="EMBL" id="SCY19335.1"/>
    </source>
</evidence>
<reference evidence="4" key="1">
    <citation type="submission" date="2016-10" db="EMBL/GenBank/DDBJ databases">
        <authorList>
            <person name="Varghese N."/>
            <person name="Submissions S."/>
        </authorList>
    </citation>
    <scope>NUCLEOTIDE SEQUENCE [LARGE SCALE GENOMIC DNA]</scope>
    <source>
        <strain evidence="4">XBD2006</strain>
    </source>
</reference>
<accession>A0A1G5DXF0</accession>
<comment type="similarity">
    <text evidence="1">Belongs to the LytR/CpsA/Psr (LCP) family.</text>
</comment>